<dbReference type="Proteomes" id="UP000051647">
    <property type="component" value="Unassembled WGS sequence"/>
</dbReference>
<proteinExistence type="predicted"/>
<reference evidence="4 5" key="1">
    <citation type="journal article" date="2015" name="Genome Announc.">
        <title>Expanding the biotechnology potential of lactobacilli through comparative genomics of 213 strains and associated genera.</title>
        <authorList>
            <person name="Sun Z."/>
            <person name="Harris H.M."/>
            <person name="McCann A."/>
            <person name="Guo C."/>
            <person name="Argimon S."/>
            <person name="Zhang W."/>
            <person name="Yang X."/>
            <person name="Jeffery I.B."/>
            <person name="Cooney J.C."/>
            <person name="Kagawa T.F."/>
            <person name="Liu W."/>
            <person name="Song Y."/>
            <person name="Salvetti E."/>
            <person name="Wrobel A."/>
            <person name="Rasinkangas P."/>
            <person name="Parkhill J."/>
            <person name="Rea M.C."/>
            <person name="O'Sullivan O."/>
            <person name="Ritari J."/>
            <person name="Douillard F.P."/>
            <person name="Paul Ross R."/>
            <person name="Yang R."/>
            <person name="Briner A.E."/>
            <person name="Felis G.E."/>
            <person name="de Vos W.M."/>
            <person name="Barrangou R."/>
            <person name="Klaenhammer T.R."/>
            <person name="Caufield P.W."/>
            <person name="Cui Y."/>
            <person name="Zhang H."/>
            <person name="O'Toole P.W."/>
        </authorList>
    </citation>
    <scope>NUCLEOTIDE SEQUENCE [LARGE SCALE GENOMIC DNA]</scope>
    <source>
        <strain evidence="4 5">DSM 14857</strain>
    </source>
</reference>
<keyword evidence="5" id="KW-1185">Reference proteome</keyword>
<evidence type="ECO:0000313" key="5">
    <source>
        <dbReference type="Proteomes" id="UP000051647"/>
    </source>
</evidence>
<dbReference type="PROSITE" id="PS51782">
    <property type="entry name" value="LYSM"/>
    <property type="match status" value="1"/>
</dbReference>
<dbReference type="Pfam" id="PF01476">
    <property type="entry name" value="LysM"/>
    <property type="match status" value="1"/>
</dbReference>
<dbReference type="EMBL" id="AZFA01000004">
    <property type="protein sequence ID" value="KRL67585.1"/>
    <property type="molecule type" value="Genomic_DNA"/>
</dbReference>
<dbReference type="Gene3D" id="3.10.350.10">
    <property type="entry name" value="LysM domain"/>
    <property type="match status" value="1"/>
</dbReference>
<name>A0A0R1SEG8_9LACO</name>
<protein>
    <recommendedName>
        <fullName evidence="3">LysM domain-containing protein</fullName>
    </recommendedName>
</protein>
<dbReference type="RefSeq" id="WP_010624145.1">
    <property type="nucleotide sequence ID" value="NZ_AZFA01000004.1"/>
</dbReference>
<keyword evidence="1" id="KW-0175">Coiled coil</keyword>
<evidence type="ECO:0000256" key="2">
    <source>
        <dbReference type="SAM" id="SignalP"/>
    </source>
</evidence>
<feature type="domain" description="LysM" evidence="3">
    <location>
        <begin position="34"/>
        <end position="80"/>
    </location>
</feature>
<feature type="signal peptide" evidence="2">
    <location>
        <begin position="1"/>
        <end position="27"/>
    </location>
</feature>
<evidence type="ECO:0000259" key="3">
    <source>
        <dbReference type="PROSITE" id="PS51782"/>
    </source>
</evidence>
<dbReference type="SMART" id="SM00257">
    <property type="entry name" value="LysM"/>
    <property type="match status" value="1"/>
</dbReference>
<dbReference type="SUPFAM" id="SSF54106">
    <property type="entry name" value="LysM domain"/>
    <property type="match status" value="1"/>
</dbReference>
<dbReference type="STRING" id="1423815.FC27_GL001609"/>
<keyword evidence="2" id="KW-0732">Signal</keyword>
<sequence length="265" mass="27648">MKKVLSLAFVSAMALTAFGIKTSTSQAATTLDSSHVSVVAGDSYKSIAEANGVSVAALEQANGRQVGGFDLIFPGETITLPTSNAAAQNTTATQQQNTQAQQEQAQASQQQAQAQQEQQAQAQQEQQAQAQKQAQQAQAQQQQAQASQQQAQATQQQNTQAATQTATQNTQSSASTQSAGQYKISFYDPAVLGSNMGYSGVAANLSVFPKGTQLKITLSDGTVMYRTVNDTGTFANSNPNQLDVAMPNASIPSYGVTTASVEVVG</sequence>
<accession>A0A0R1SEG8</accession>
<dbReference type="AlphaFoldDB" id="A0A0R1SEG8"/>
<dbReference type="OrthoDB" id="2080739at2"/>
<evidence type="ECO:0000256" key="1">
    <source>
        <dbReference type="SAM" id="Coils"/>
    </source>
</evidence>
<dbReference type="InterPro" id="IPR018392">
    <property type="entry name" value="LysM"/>
</dbReference>
<organism evidence="4 5">
    <name type="scientific">Companilactobacillus versmoldensis DSM 14857 = KCTC 3814</name>
    <dbReference type="NCBI Taxonomy" id="1423815"/>
    <lineage>
        <taxon>Bacteria</taxon>
        <taxon>Bacillati</taxon>
        <taxon>Bacillota</taxon>
        <taxon>Bacilli</taxon>
        <taxon>Lactobacillales</taxon>
        <taxon>Lactobacillaceae</taxon>
        <taxon>Companilactobacillus</taxon>
    </lineage>
</organism>
<feature type="chain" id="PRO_5006410522" description="LysM domain-containing protein" evidence="2">
    <location>
        <begin position="28"/>
        <end position="265"/>
    </location>
</feature>
<dbReference type="eggNOG" id="COG3103">
    <property type="taxonomic scope" value="Bacteria"/>
</dbReference>
<dbReference type="CDD" id="cd00118">
    <property type="entry name" value="LysM"/>
    <property type="match status" value="1"/>
</dbReference>
<evidence type="ECO:0000313" key="4">
    <source>
        <dbReference type="EMBL" id="KRL67585.1"/>
    </source>
</evidence>
<gene>
    <name evidence="4" type="ORF">FC27_GL001609</name>
</gene>
<feature type="coiled-coil region" evidence="1">
    <location>
        <begin position="97"/>
        <end position="159"/>
    </location>
</feature>
<comment type="caution">
    <text evidence="4">The sequence shown here is derived from an EMBL/GenBank/DDBJ whole genome shotgun (WGS) entry which is preliminary data.</text>
</comment>
<dbReference type="PATRIC" id="fig|1423815.3.peg.1646"/>
<dbReference type="InterPro" id="IPR036779">
    <property type="entry name" value="LysM_dom_sf"/>
</dbReference>